<evidence type="ECO:0000313" key="4">
    <source>
        <dbReference type="Proteomes" id="UP001270362"/>
    </source>
</evidence>
<protein>
    <recommendedName>
        <fullName evidence="5">Secreted protein</fullName>
    </recommendedName>
</protein>
<dbReference type="AlphaFoldDB" id="A0AAE1CCP0"/>
<name>A0AAE1CCP0_9PEZI</name>
<feature type="compositionally biased region" description="Polar residues" evidence="1">
    <location>
        <begin position="33"/>
        <end position="43"/>
    </location>
</feature>
<feature type="chain" id="PRO_5041955705" description="Secreted protein" evidence="2">
    <location>
        <begin position="23"/>
        <end position="70"/>
    </location>
</feature>
<comment type="caution">
    <text evidence="3">The sequence shown here is derived from an EMBL/GenBank/DDBJ whole genome shotgun (WGS) entry which is preliminary data.</text>
</comment>
<reference evidence="3" key="1">
    <citation type="journal article" date="2023" name="Mol. Phylogenet. Evol.">
        <title>Genome-scale phylogeny and comparative genomics of the fungal order Sordariales.</title>
        <authorList>
            <person name="Hensen N."/>
            <person name="Bonometti L."/>
            <person name="Westerberg I."/>
            <person name="Brannstrom I.O."/>
            <person name="Guillou S."/>
            <person name="Cros-Aarteil S."/>
            <person name="Calhoun S."/>
            <person name="Haridas S."/>
            <person name="Kuo A."/>
            <person name="Mondo S."/>
            <person name="Pangilinan J."/>
            <person name="Riley R."/>
            <person name="LaButti K."/>
            <person name="Andreopoulos B."/>
            <person name="Lipzen A."/>
            <person name="Chen C."/>
            <person name="Yan M."/>
            <person name="Daum C."/>
            <person name="Ng V."/>
            <person name="Clum A."/>
            <person name="Steindorff A."/>
            <person name="Ohm R.A."/>
            <person name="Martin F."/>
            <person name="Silar P."/>
            <person name="Natvig D.O."/>
            <person name="Lalanne C."/>
            <person name="Gautier V."/>
            <person name="Ament-Velasquez S.L."/>
            <person name="Kruys A."/>
            <person name="Hutchinson M.I."/>
            <person name="Powell A.J."/>
            <person name="Barry K."/>
            <person name="Miller A.N."/>
            <person name="Grigoriev I.V."/>
            <person name="Debuchy R."/>
            <person name="Gladieux P."/>
            <person name="Hiltunen Thoren M."/>
            <person name="Johannesson H."/>
        </authorList>
    </citation>
    <scope>NUCLEOTIDE SEQUENCE</scope>
    <source>
        <strain evidence="3">CBS 314.62</strain>
    </source>
</reference>
<sequence>MGCVRLVNTFLLLSLAEFFVAADFLDARWSRTQEQWTTNTPNPGLTEPTKPLPRSCPSTSLIERKSSGYS</sequence>
<dbReference type="EMBL" id="JAULSO010000002">
    <property type="protein sequence ID" value="KAK3688848.1"/>
    <property type="molecule type" value="Genomic_DNA"/>
</dbReference>
<accession>A0AAE1CCP0</accession>
<feature type="signal peptide" evidence="2">
    <location>
        <begin position="1"/>
        <end position="22"/>
    </location>
</feature>
<organism evidence="3 4">
    <name type="scientific">Podospora appendiculata</name>
    <dbReference type="NCBI Taxonomy" id="314037"/>
    <lineage>
        <taxon>Eukaryota</taxon>
        <taxon>Fungi</taxon>
        <taxon>Dikarya</taxon>
        <taxon>Ascomycota</taxon>
        <taxon>Pezizomycotina</taxon>
        <taxon>Sordariomycetes</taxon>
        <taxon>Sordariomycetidae</taxon>
        <taxon>Sordariales</taxon>
        <taxon>Podosporaceae</taxon>
        <taxon>Podospora</taxon>
    </lineage>
</organism>
<reference evidence="3" key="2">
    <citation type="submission" date="2023-06" db="EMBL/GenBank/DDBJ databases">
        <authorList>
            <consortium name="Lawrence Berkeley National Laboratory"/>
            <person name="Haridas S."/>
            <person name="Hensen N."/>
            <person name="Bonometti L."/>
            <person name="Westerberg I."/>
            <person name="Brannstrom I.O."/>
            <person name="Guillou S."/>
            <person name="Cros-Aarteil S."/>
            <person name="Calhoun S."/>
            <person name="Kuo A."/>
            <person name="Mondo S."/>
            <person name="Pangilinan J."/>
            <person name="Riley R."/>
            <person name="Labutti K."/>
            <person name="Andreopoulos B."/>
            <person name="Lipzen A."/>
            <person name="Chen C."/>
            <person name="Yanf M."/>
            <person name="Daum C."/>
            <person name="Ng V."/>
            <person name="Clum A."/>
            <person name="Steindorff A."/>
            <person name="Ohm R."/>
            <person name="Martin F."/>
            <person name="Silar P."/>
            <person name="Natvig D."/>
            <person name="Lalanne C."/>
            <person name="Gautier V."/>
            <person name="Ament-Velasquez S.L."/>
            <person name="Kruys A."/>
            <person name="Hutchinson M.I."/>
            <person name="Powell A.J."/>
            <person name="Barry K."/>
            <person name="Miller A.N."/>
            <person name="Grigoriev I.V."/>
            <person name="Debuchy R."/>
            <person name="Gladieux P."/>
            <person name="Thoren M.H."/>
            <person name="Johannesson H."/>
        </authorList>
    </citation>
    <scope>NUCLEOTIDE SEQUENCE</scope>
    <source>
        <strain evidence="3">CBS 314.62</strain>
    </source>
</reference>
<evidence type="ECO:0000256" key="2">
    <source>
        <dbReference type="SAM" id="SignalP"/>
    </source>
</evidence>
<gene>
    <name evidence="3" type="ORF">B0T22DRAFT_460335</name>
</gene>
<evidence type="ECO:0000256" key="1">
    <source>
        <dbReference type="SAM" id="MobiDB-lite"/>
    </source>
</evidence>
<keyword evidence="4" id="KW-1185">Reference proteome</keyword>
<keyword evidence="2" id="KW-0732">Signal</keyword>
<evidence type="ECO:0000313" key="3">
    <source>
        <dbReference type="EMBL" id="KAK3688848.1"/>
    </source>
</evidence>
<evidence type="ECO:0008006" key="5">
    <source>
        <dbReference type="Google" id="ProtNLM"/>
    </source>
</evidence>
<proteinExistence type="predicted"/>
<dbReference type="Proteomes" id="UP001270362">
    <property type="component" value="Unassembled WGS sequence"/>
</dbReference>
<feature type="region of interest" description="Disordered" evidence="1">
    <location>
        <begin position="33"/>
        <end position="70"/>
    </location>
</feature>